<dbReference type="Pfam" id="PF00756">
    <property type="entry name" value="Esterase"/>
    <property type="match status" value="1"/>
</dbReference>
<evidence type="ECO:0000313" key="5">
    <source>
        <dbReference type="Proteomes" id="UP001139971"/>
    </source>
</evidence>
<evidence type="ECO:0000256" key="1">
    <source>
        <dbReference type="ARBA" id="ARBA00005622"/>
    </source>
</evidence>
<keyword evidence="2 4" id="KW-0378">Hydrolase</keyword>
<dbReference type="SUPFAM" id="SSF53474">
    <property type="entry name" value="alpha/beta-Hydrolases"/>
    <property type="match status" value="1"/>
</dbReference>
<dbReference type="GO" id="GO:0016788">
    <property type="term" value="F:hydrolase activity, acting on ester bonds"/>
    <property type="evidence" value="ECO:0007669"/>
    <property type="project" value="TreeGrafter"/>
</dbReference>
<dbReference type="PANTHER" id="PTHR40841">
    <property type="entry name" value="SIDEROPHORE TRIACETYLFUSARININE C ESTERASE"/>
    <property type="match status" value="1"/>
</dbReference>
<protein>
    <submittedName>
        <fullName evidence="4">Alpha/beta hydrolase-fold protein</fullName>
    </submittedName>
</protein>
<feature type="region of interest" description="Disordered" evidence="3">
    <location>
        <begin position="70"/>
        <end position="95"/>
    </location>
</feature>
<sequence length="261" mass="29539">MLDREYRVFVALPESYAREPQRRYPVVFVTDANYAFPLLRAIGRRVGDHGKGLEDFILVGLSYATGDTPEYSRRRDYTPSAGGEPNAVSDMPGRKPAFGEAERYRVFLRDDVLPFVARHYRIDGKRKTFAGHSYGGLLGAHVLLTEPSMFDRYVLTSPSLWWDGKTMLRRAQDYVASHDTLQAQVFMAIGGFETVKPGSNDARYNRTKDMVADMRAFEKTLKSRRYANFSIASTVLADEDHLTVFPAALTRALAWAVPPKR</sequence>
<reference evidence="4" key="1">
    <citation type="submission" date="2023-02" db="EMBL/GenBank/DDBJ databases">
        <title>Tahibacter soli sp. nov. isolated from soil.</title>
        <authorList>
            <person name="Baek J.H."/>
            <person name="Lee J.K."/>
            <person name="Choi D.G."/>
            <person name="Jeon C.O."/>
        </authorList>
    </citation>
    <scope>NUCLEOTIDE SEQUENCE</scope>
    <source>
        <strain evidence="4">BL</strain>
    </source>
</reference>
<comment type="caution">
    <text evidence="4">The sequence shown here is derived from an EMBL/GenBank/DDBJ whole genome shotgun (WGS) entry which is preliminary data.</text>
</comment>
<proteinExistence type="inferred from homology"/>
<evidence type="ECO:0000256" key="3">
    <source>
        <dbReference type="SAM" id="MobiDB-lite"/>
    </source>
</evidence>
<dbReference type="RefSeq" id="WP_263543595.1">
    <property type="nucleotide sequence ID" value="NZ_JAOVZO020000001.1"/>
</dbReference>
<comment type="similarity">
    <text evidence="1">Belongs to the esterase D family.</text>
</comment>
<organism evidence="4 5">
    <name type="scientific">Tahibacter soli</name>
    <dbReference type="NCBI Taxonomy" id="2983605"/>
    <lineage>
        <taxon>Bacteria</taxon>
        <taxon>Pseudomonadati</taxon>
        <taxon>Pseudomonadota</taxon>
        <taxon>Gammaproteobacteria</taxon>
        <taxon>Lysobacterales</taxon>
        <taxon>Rhodanobacteraceae</taxon>
        <taxon>Tahibacter</taxon>
    </lineage>
</organism>
<dbReference type="InterPro" id="IPR052558">
    <property type="entry name" value="Siderophore_Hydrolase_D"/>
</dbReference>
<gene>
    <name evidence="4" type="ORF">OD750_002370</name>
</gene>
<dbReference type="PANTHER" id="PTHR40841:SF2">
    <property type="entry name" value="SIDEROPHORE-DEGRADING ESTERASE (EUROFUNG)"/>
    <property type="match status" value="1"/>
</dbReference>
<dbReference type="InterPro" id="IPR029058">
    <property type="entry name" value="AB_hydrolase_fold"/>
</dbReference>
<dbReference type="AlphaFoldDB" id="A0A9X3YH34"/>
<accession>A0A9X3YH34</accession>
<keyword evidence="5" id="KW-1185">Reference proteome</keyword>
<evidence type="ECO:0000256" key="2">
    <source>
        <dbReference type="ARBA" id="ARBA00022801"/>
    </source>
</evidence>
<dbReference type="Proteomes" id="UP001139971">
    <property type="component" value="Unassembled WGS sequence"/>
</dbReference>
<dbReference type="EMBL" id="JAOVZO020000001">
    <property type="protein sequence ID" value="MDC8011387.1"/>
    <property type="molecule type" value="Genomic_DNA"/>
</dbReference>
<evidence type="ECO:0000313" key="4">
    <source>
        <dbReference type="EMBL" id="MDC8011387.1"/>
    </source>
</evidence>
<name>A0A9X3YH34_9GAMM</name>
<dbReference type="InterPro" id="IPR000801">
    <property type="entry name" value="Esterase-like"/>
</dbReference>
<dbReference type="Gene3D" id="3.40.50.1820">
    <property type="entry name" value="alpha/beta hydrolase"/>
    <property type="match status" value="1"/>
</dbReference>